<comment type="caution">
    <text evidence="2">The sequence shown here is derived from an EMBL/GenBank/DDBJ whole genome shotgun (WGS) entry which is preliminary data.</text>
</comment>
<dbReference type="Proteomes" id="UP001219525">
    <property type="component" value="Unassembled WGS sequence"/>
</dbReference>
<accession>A0AAD6YTW3</accession>
<proteinExistence type="predicted"/>
<dbReference type="AlphaFoldDB" id="A0AAD6YTW3"/>
<feature type="region of interest" description="Disordered" evidence="1">
    <location>
        <begin position="167"/>
        <end position="197"/>
    </location>
</feature>
<evidence type="ECO:0000313" key="2">
    <source>
        <dbReference type="EMBL" id="KAJ7229015.1"/>
    </source>
</evidence>
<evidence type="ECO:0000256" key="1">
    <source>
        <dbReference type="SAM" id="MobiDB-lite"/>
    </source>
</evidence>
<gene>
    <name evidence="2" type="ORF">GGX14DRAFT_555052</name>
</gene>
<feature type="region of interest" description="Disordered" evidence="1">
    <location>
        <begin position="322"/>
        <end position="355"/>
    </location>
</feature>
<reference evidence="2" key="1">
    <citation type="submission" date="2023-03" db="EMBL/GenBank/DDBJ databases">
        <title>Massive genome expansion in bonnet fungi (Mycena s.s.) driven by repeated elements and novel gene families across ecological guilds.</title>
        <authorList>
            <consortium name="Lawrence Berkeley National Laboratory"/>
            <person name="Harder C.B."/>
            <person name="Miyauchi S."/>
            <person name="Viragh M."/>
            <person name="Kuo A."/>
            <person name="Thoen E."/>
            <person name="Andreopoulos B."/>
            <person name="Lu D."/>
            <person name="Skrede I."/>
            <person name="Drula E."/>
            <person name="Henrissat B."/>
            <person name="Morin E."/>
            <person name="Kohler A."/>
            <person name="Barry K."/>
            <person name="LaButti K."/>
            <person name="Morin E."/>
            <person name="Salamov A."/>
            <person name="Lipzen A."/>
            <person name="Mereny Z."/>
            <person name="Hegedus B."/>
            <person name="Baldrian P."/>
            <person name="Stursova M."/>
            <person name="Weitz H."/>
            <person name="Taylor A."/>
            <person name="Grigoriev I.V."/>
            <person name="Nagy L.G."/>
            <person name="Martin F."/>
            <person name="Kauserud H."/>
        </authorList>
    </citation>
    <scope>NUCLEOTIDE SEQUENCE</scope>
    <source>
        <strain evidence="2">9144</strain>
    </source>
</reference>
<sequence>MRRTFPLPPACFTSSAPTESIRRSKKASSKAGATRSWVAIGFGGVHRGCVLNLSTSLLQVLLTPGVFFSYRDGVGCTSSRCCDEPTAYISPGTPAHALAPRGYARGARASVRVAALTPWRASVRRARAGSRRAGEAAAQPLRRGRRPRSATCHPHLPQLATRAALGGAGVQPLRKRRSRRTFCEPPASRGGCPAAAHAPLATRPLPQLATREALGGAGAQPLRMRRRPPLLPCPPPALPTQLATREALRGAGVQPLRMRRRERRTFREPPATRGGCPAAAHAPLATRPLPQLATREALGGAGAQPLRMRRRPPLLPCPPCHLPQLAREPPATPPPAARDSRGSRRGGCAAPGALPPIPPAHLPLLATREALGGASPGARRWGTFIGRSLNGPHTPSKRGFTFVPSLRTIVV</sequence>
<protein>
    <submittedName>
        <fullName evidence="2">Uncharacterized protein</fullName>
    </submittedName>
</protein>
<evidence type="ECO:0000313" key="3">
    <source>
        <dbReference type="Proteomes" id="UP001219525"/>
    </source>
</evidence>
<dbReference type="EMBL" id="JARJCW010000002">
    <property type="protein sequence ID" value="KAJ7229015.1"/>
    <property type="molecule type" value="Genomic_DNA"/>
</dbReference>
<keyword evidence="3" id="KW-1185">Reference proteome</keyword>
<feature type="region of interest" description="Disordered" evidence="1">
    <location>
        <begin position="126"/>
        <end position="150"/>
    </location>
</feature>
<organism evidence="2 3">
    <name type="scientific">Mycena pura</name>
    <dbReference type="NCBI Taxonomy" id="153505"/>
    <lineage>
        <taxon>Eukaryota</taxon>
        <taxon>Fungi</taxon>
        <taxon>Dikarya</taxon>
        <taxon>Basidiomycota</taxon>
        <taxon>Agaricomycotina</taxon>
        <taxon>Agaricomycetes</taxon>
        <taxon>Agaricomycetidae</taxon>
        <taxon>Agaricales</taxon>
        <taxon>Marasmiineae</taxon>
        <taxon>Mycenaceae</taxon>
        <taxon>Mycena</taxon>
    </lineage>
</organism>
<name>A0AAD6YTW3_9AGAR</name>